<dbReference type="OrthoDB" id="69928at2759"/>
<evidence type="ECO:0000259" key="3">
    <source>
        <dbReference type="Pfam" id="PF10373"/>
    </source>
</evidence>
<sequence length="977" mass="108491">MTIPMDSSSAPSSWDRAQHLFDKNIEFENDLRKSAQARIPSDPNIWLQMRENFEAIILEDHEFSEKHEVEFMLWQLHYRRIEEFRAHINVAKTTGSGSAAPQVGKSSAKVERVKKIRSAFKSFLSEATGFYHDLILKIRAKYGLPLGYFSEGPESQIILSKDEKKIVDMKNGLLSCHRCLIYLGDLARYKGMYGEGDSVNRDFSAASSYYLQAASLWPASGNPHHQLAILASYSSDDLVTVYRYFRSLAVDNPFSTARDNLIIAFEKNRQKVAQLTNSNAASSNAMSLRSTGRGRGRVNAKLLSKDGNTEASMKEQVRSLPEIFKAFSIRFVRLHGILFTRTSLETFGDVFVAVMSDLNELLSSGPDEAFNFGLDASENGLFFVRLVSIFIFTVHNVNKNSDGQSYAEILQRSVLLQNAFTASFEFAGHILKRCIELTDVASSYLLPGIMVFLEWLACHGDIAAGFDVEEKQATSRLFFWSQCVSFMNALLSNGYDYLDTNEDESCFFDMGRYDEGETGNRLALWEDFELRGFLPLVQAHLILDFSGKRSAGCDGIRKEREARVQRIFAAGKALMNAVKFDQQGIYYDQHLKKFAFGVEPPATLANGNTVFVDVIEPSVIKHTSSVGSISNLGGSQSGMVDFGLAHVKTALHLDGEEDEEEIVFKPTVFEKNPNMFVPKSNSVGVQPLLDSSKERSGTTMTHCSPFHDMQTASVPNVTSKFHNSIANMSANPMQHLKLNTSRWPTVEEAALSDTLMNMNIGNGLMLQGDFSSFKPTSFAPPTSVSVVDVFSNQVTDAIIPSPLDSVLLPGATSNGLSMRTSTELPTVSKKNPVSRPARYFGPPPGFSSASSKQQDGSIYKSTAQDQNFNVDDYSWLDGYQQSSVKPVEASFKNVSVIGPRASTVSSSTFGDGMSFPFPGKQISPMQTNIGYEKPQDFQLFNHPKPFAEQHVSQVNFGQAMQPEQLQAQSLWSGRYFV</sequence>
<evidence type="ECO:0000313" key="6">
    <source>
        <dbReference type="Proteomes" id="UP000236161"/>
    </source>
</evidence>
<dbReference type="STRING" id="1088818.A0A2I0B3S7"/>
<evidence type="ECO:0000256" key="1">
    <source>
        <dbReference type="ARBA" id="ARBA00022737"/>
    </source>
</evidence>
<dbReference type="FunFam" id="1.25.40.10:FF:000225">
    <property type="entry name" value="Protein SMG7"/>
    <property type="match status" value="1"/>
</dbReference>
<feature type="domain" description="DNA/RNA-binding" evidence="3">
    <location>
        <begin position="206"/>
        <end position="539"/>
    </location>
</feature>
<dbReference type="Proteomes" id="UP000236161">
    <property type="component" value="Unassembled WGS sequence"/>
</dbReference>
<evidence type="ECO:0000256" key="2">
    <source>
        <dbReference type="SAM" id="MobiDB-lite"/>
    </source>
</evidence>
<reference evidence="5 6" key="1">
    <citation type="journal article" date="2017" name="Nature">
        <title>The Apostasia genome and the evolution of orchids.</title>
        <authorList>
            <person name="Zhang G.Q."/>
            <person name="Liu K.W."/>
            <person name="Li Z."/>
            <person name="Lohaus R."/>
            <person name="Hsiao Y.Y."/>
            <person name="Niu S.C."/>
            <person name="Wang J.Y."/>
            <person name="Lin Y.C."/>
            <person name="Xu Q."/>
            <person name="Chen L.J."/>
            <person name="Yoshida K."/>
            <person name="Fujiwara S."/>
            <person name="Wang Z.W."/>
            <person name="Zhang Y.Q."/>
            <person name="Mitsuda N."/>
            <person name="Wang M."/>
            <person name="Liu G.H."/>
            <person name="Pecoraro L."/>
            <person name="Huang H.X."/>
            <person name="Xiao X.J."/>
            <person name="Lin M."/>
            <person name="Wu X.Y."/>
            <person name="Wu W.L."/>
            <person name="Chen Y.Y."/>
            <person name="Chang S.B."/>
            <person name="Sakamoto S."/>
            <person name="Ohme-Takagi M."/>
            <person name="Yagi M."/>
            <person name="Zeng S.J."/>
            <person name="Shen C.Y."/>
            <person name="Yeh C.M."/>
            <person name="Luo Y.B."/>
            <person name="Tsai W.C."/>
            <person name="Van de Peer Y."/>
            <person name="Liu Z.J."/>
        </authorList>
    </citation>
    <scope>NUCLEOTIDE SEQUENCE [LARGE SCALE GENOMIC DNA]</scope>
    <source>
        <strain evidence="6">cv. Shenzhen</strain>
        <tissue evidence="5">Stem</tissue>
    </source>
</reference>
<dbReference type="GO" id="GO:0070034">
    <property type="term" value="F:telomerase RNA binding"/>
    <property type="evidence" value="ECO:0007669"/>
    <property type="project" value="TreeGrafter"/>
</dbReference>
<name>A0A2I0B3S7_9ASPA</name>
<organism evidence="5 6">
    <name type="scientific">Apostasia shenzhenica</name>
    <dbReference type="NCBI Taxonomy" id="1088818"/>
    <lineage>
        <taxon>Eukaryota</taxon>
        <taxon>Viridiplantae</taxon>
        <taxon>Streptophyta</taxon>
        <taxon>Embryophyta</taxon>
        <taxon>Tracheophyta</taxon>
        <taxon>Spermatophyta</taxon>
        <taxon>Magnoliopsida</taxon>
        <taxon>Liliopsida</taxon>
        <taxon>Asparagales</taxon>
        <taxon>Orchidaceae</taxon>
        <taxon>Apostasioideae</taxon>
        <taxon>Apostasia</taxon>
    </lineage>
</organism>
<keyword evidence="6" id="KW-1185">Reference proteome</keyword>
<dbReference type="Pfam" id="PF10373">
    <property type="entry name" value="EST1_DNA_bind"/>
    <property type="match status" value="1"/>
</dbReference>
<dbReference type="GO" id="GO:0005697">
    <property type="term" value="C:telomerase holoenzyme complex"/>
    <property type="evidence" value="ECO:0007669"/>
    <property type="project" value="TreeGrafter"/>
</dbReference>
<dbReference type="PANTHER" id="PTHR15696:SF25">
    <property type="entry name" value="OS08G0305300 PROTEIN"/>
    <property type="match status" value="1"/>
</dbReference>
<dbReference type="GO" id="GO:0000184">
    <property type="term" value="P:nuclear-transcribed mRNA catabolic process, nonsense-mediated decay"/>
    <property type="evidence" value="ECO:0007669"/>
    <property type="project" value="TreeGrafter"/>
</dbReference>
<dbReference type="InterPro" id="IPR018834">
    <property type="entry name" value="DNA/RNA-bd_Est1-type"/>
</dbReference>
<evidence type="ECO:0000313" key="5">
    <source>
        <dbReference type="EMBL" id="PKA62439.1"/>
    </source>
</evidence>
<feature type="domain" description="Telomerase activating protein Est1-like N-terminal" evidence="4">
    <location>
        <begin position="69"/>
        <end position="193"/>
    </location>
</feature>
<dbReference type="EMBL" id="KZ451917">
    <property type="protein sequence ID" value="PKA62439.1"/>
    <property type="molecule type" value="Genomic_DNA"/>
</dbReference>
<dbReference type="InterPro" id="IPR045153">
    <property type="entry name" value="Est1/Ebs1-like"/>
</dbReference>
<dbReference type="InterPro" id="IPR011990">
    <property type="entry name" value="TPR-like_helical_dom_sf"/>
</dbReference>
<feature type="region of interest" description="Disordered" evidence="2">
    <location>
        <begin position="817"/>
        <end position="859"/>
    </location>
</feature>
<dbReference type="SUPFAM" id="SSF48452">
    <property type="entry name" value="TPR-like"/>
    <property type="match status" value="1"/>
</dbReference>
<gene>
    <name evidence="5" type="primary">SMG7</name>
    <name evidence="5" type="ORF">AXF42_Ash009325</name>
</gene>
<proteinExistence type="predicted"/>
<dbReference type="Gene3D" id="1.25.40.10">
    <property type="entry name" value="Tetratricopeptide repeat domain"/>
    <property type="match status" value="1"/>
</dbReference>
<dbReference type="Pfam" id="PF10374">
    <property type="entry name" value="EST1"/>
    <property type="match status" value="1"/>
</dbReference>
<accession>A0A2I0B3S7</accession>
<feature type="compositionally biased region" description="Polar residues" evidence="2">
    <location>
        <begin position="817"/>
        <end position="831"/>
    </location>
</feature>
<evidence type="ECO:0000259" key="4">
    <source>
        <dbReference type="Pfam" id="PF10374"/>
    </source>
</evidence>
<dbReference type="PANTHER" id="PTHR15696">
    <property type="entry name" value="SMG-7 SUPPRESSOR WITH MORPHOLOGICAL EFFECT ON GENITALIA PROTEIN 7"/>
    <property type="match status" value="1"/>
</dbReference>
<dbReference type="AlphaFoldDB" id="A0A2I0B3S7"/>
<dbReference type="GO" id="GO:0042162">
    <property type="term" value="F:telomeric DNA binding"/>
    <property type="evidence" value="ECO:0007669"/>
    <property type="project" value="TreeGrafter"/>
</dbReference>
<dbReference type="InterPro" id="IPR019458">
    <property type="entry name" value="Est1-like_N"/>
</dbReference>
<keyword evidence="1" id="KW-0677">Repeat</keyword>
<protein>
    <submittedName>
        <fullName evidence="5">Protein SMG7</fullName>
    </submittedName>
</protein>